<evidence type="ECO:0000313" key="12">
    <source>
        <dbReference type="EMBL" id="CKB22514.1"/>
    </source>
</evidence>
<reference evidence="13" key="1">
    <citation type="submission" date="2015-03" db="EMBL/GenBank/DDBJ databases">
        <authorList>
            <consortium name="Pathogen Informatics"/>
        </authorList>
    </citation>
    <scope>NUCLEOTIDE SEQUENCE [LARGE SCALE GENOMIC DNA]</scope>
    <source>
        <strain evidence="13">SMRU2248</strain>
    </source>
</reference>
<dbReference type="InterPro" id="IPR039421">
    <property type="entry name" value="Type_1_exporter"/>
</dbReference>
<evidence type="ECO:0000256" key="5">
    <source>
        <dbReference type="ARBA" id="ARBA00022741"/>
    </source>
</evidence>
<dbReference type="InterPro" id="IPR003593">
    <property type="entry name" value="AAA+_ATPase"/>
</dbReference>
<feature type="transmembrane region" description="Helical" evidence="9">
    <location>
        <begin position="119"/>
        <end position="142"/>
    </location>
</feature>
<keyword evidence="8 9" id="KW-0472">Membrane</keyword>
<evidence type="ECO:0000256" key="8">
    <source>
        <dbReference type="ARBA" id="ARBA00023136"/>
    </source>
</evidence>
<gene>
    <name evidence="12" type="primary">lmrA_2</name>
    <name evidence="12" type="ORF">ERS021757_02050</name>
</gene>
<dbReference type="InterPro" id="IPR003439">
    <property type="entry name" value="ABC_transporter-like_ATP-bd"/>
</dbReference>
<dbReference type="InterPro" id="IPR011527">
    <property type="entry name" value="ABC1_TM_dom"/>
</dbReference>
<feature type="transmembrane region" description="Helical" evidence="9">
    <location>
        <begin position="235"/>
        <end position="253"/>
    </location>
</feature>
<dbReference type="InterPro" id="IPR036640">
    <property type="entry name" value="ABC1_TM_sf"/>
</dbReference>
<accession>A0A0T8UFZ0</accession>
<dbReference type="Pfam" id="PF00005">
    <property type="entry name" value="ABC_tran"/>
    <property type="match status" value="1"/>
</dbReference>
<dbReference type="GO" id="GO:0015421">
    <property type="term" value="F:ABC-type oligopeptide transporter activity"/>
    <property type="evidence" value="ECO:0007669"/>
    <property type="project" value="TreeGrafter"/>
</dbReference>
<dbReference type="Gene3D" id="1.20.1560.10">
    <property type="entry name" value="ABC transporter type 1, transmembrane domain"/>
    <property type="match status" value="1"/>
</dbReference>
<dbReference type="SMART" id="SM00382">
    <property type="entry name" value="AAA"/>
    <property type="match status" value="1"/>
</dbReference>
<keyword evidence="3" id="KW-1003">Cell membrane</keyword>
<dbReference type="SUPFAM" id="SSF52540">
    <property type="entry name" value="P-loop containing nucleoside triphosphate hydrolases"/>
    <property type="match status" value="1"/>
</dbReference>
<evidence type="ECO:0000256" key="2">
    <source>
        <dbReference type="ARBA" id="ARBA00022448"/>
    </source>
</evidence>
<dbReference type="PANTHER" id="PTHR43394:SF1">
    <property type="entry name" value="ATP-BINDING CASSETTE SUB-FAMILY B MEMBER 10, MITOCHONDRIAL"/>
    <property type="match status" value="1"/>
</dbReference>
<evidence type="ECO:0000259" key="11">
    <source>
        <dbReference type="PROSITE" id="PS50929"/>
    </source>
</evidence>
<keyword evidence="7 9" id="KW-1133">Transmembrane helix</keyword>
<dbReference type="Gene3D" id="3.40.50.300">
    <property type="entry name" value="P-loop containing nucleotide triphosphate hydrolases"/>
    <property type="match status" value="1"/>
</dbReference>
<dbReference type="Pfam" id="PF00664">
    <property type="entry name" value="ABC_membrane"/>
    <property type="match status" value="1"/>
</dbReference>
<dbReference type="PROSITE" id="PS50929">
    <property type="entry name" value="ABC_TM1F"/>
    <property type="match status" value="1"/>
</dbReference>
<feature type="domain" description="ABC transporter" evidence="10">
    <location>
        <begin position="321"/>
        <end position="556"/>
    </location>
</feature>
<keyword evidence="6 12" id="KW-0067">ATP-binding</keyword>
<evidence type="ECO:0000256" key="4">
    <source>
        <dbReference type="ARBA" id="ARBA00022692"/>
    </source>
</evidence>
<dbReference type="GO" id="GO:0005524">
    <property type="term" value="F:ATP binding"/>
    <property type="evidence" value="ECO:0007669"/>
    <property type="project" value="UniProtKB-KW"/>
</dbReference>
<evidence type="ECO:0000256" key="9">
    <source>
        <dbReference type="SAM" id="Phobius"/>
    </source>
</evidence>
<organism evidence="12 13">
    <name type="scientific">Streptococcus pseudopneumoniae</name>
    <dbReference type="NCBI Taxonomy" id="257758"/>
    <lineage>
        <taxon>Bacteria</taxon>
        <taxon>Bacillati</taxon>
        <taxon>Bacillota</taxon>
        <taxon>Bacilli</taxon>
        <taxon>Lactobacillales</taxon>
        <taxon>Streptococcaceae</taxon>
        <taxon>Streptococcus</taxon>
    </lineage>
</organism>
<dbReference type="GO" id="GO:0016887">
    <property type="term" value="F:ATP hydrolysis activity"/>
    <property type="evidence" value="ECO:0007669"/>
    <property type="project" value="InterPro"/>
</dbReference>
<feature type="transmembrane region" description="Helical" evidence="9">
    <location>
        <begin position="12"/>
        <end position="33"/>
    </location>
</feature>
<keyword evidence="5" id="KW-0547">Nucleotide-binding</keyword>
<keyword evidence="4 9" id="KW-0812">Transmembrane</keyword>
<dbReference type="FunFam" id="3.40.50.300:FF:000221">
    <property type="entry name" value="Multidrug ABC transporter ATP-binding protein"/>
    <property type="match status" value="1"/>
</dbReference>
<evidence type="ECO:0000256" key="6">
    <source>
        <dbReference type="ARBA" id="ARBA00022840"/>
    </source>
</evidence>
<dbReference type="GO" id="GO:0005886">
    <property type="term" value="C:plasma membrane"/>
    <property type="evidence" value="ECO:0007669"/>
    <property type="project" value="UniProtKB-SubCell"/>
</dbReference>
<name>A0A0T8UFZ0_9STRE</name>
<protein>
    <submittedName>
        <fullName evidence="12">ABC transporter ATP-binding protein</fullName>
        <ecNumber evidence="12">3.6.3.44</ecNumber>
    </submittedName>
</protein>
<evidence type="ECO:0000256" key="1">
    <source>
        <dbReference type="ARBA" id="ARBA00004651"/>
    </source>
</evidence>
<evidence type="ECO:0000256" key="7">
    <source>
        <dbReference type="ARBA" id="ARBA00022989"/>
    </source>
</evidence>
<evidence type="ECO:0000256" key="3">
    <source>
        <dbReference type="ARBA" id="ARBA00022475"/>
    </source>
</evidence>
<feature type="transmembrane region" description="Helical" evidence="9">
    <location>
        <begin position="148"/>
        <end position="166"/>
    </location>
</feature>
<dbReference type="PROSITE" id="PS00211">
    <property type="entry name" value="ABC_TRANSPORTER_1"/>
    <property type="match status" value="1"/>
</dbReference>
<dbReference type="AlphaFoldDB" id="A0A0T8UFZ0"/>
<sequence length="560" mass="62664">MKLKLLRVDTKVIMGSFLLVLSSLLALLLPLILKGLIDGSSIENIGSKVFKSFLIFIGQALFSSIGYYLFSQSGEKKIAKIRKKVIEGLIYAEKSFFDKSQSGELTSAIVNDTSVIREFLITTFPNIILSLVMVLGSIIVLFSLDWNLSLLLFITLPCMMFIILPLSNISEKYSRRLQEEIGFLTGQLTEKIQEHELIKTNQAEKSVQDVLDNCIERVQNNSLKSDRITSFETPFALLFIFATIAVMLTYGGYRVSAGYISVGTLVSFLIYLFQLLNPISNIANFVTVYSRSKGSSVALENLLAVPKEKFEGGKSVSGQGLNFNHVYFGYDENRPVLKDITFSIFKGQKIAFVGPSGSGKSTIVRLLERFYKPLSGDILMEQSSIYDFNLKEWRSKIAWVSQNNAVLSGSIRDNLCLGLNRLVTDDELMKVLDLVSLGDEIRSMKEGLDTEVGERGRLLSGGQSQRLQIARAYLKDAEILIFDEATANLDADSEYAIISSLYSVLKEKTVVIIAHRLSTVKDVDCIFFLEEGKITGSGTHKELLENHERYARFVQEQMIE</sequence>
<dbReference type="InterPro" id="IPR027417">
    <property type="entry name" value="P-loop_NTPase"/>
</dbReference>
<dbReference type="CDD" id="cd18551">
    <property type="entry name" value="ABC_6TM_LmrA_like"/>
    <property type="match status" value="1"/>
</dbReference>
<dbReference type="PANTHER" id="PTHR43394">
    <property type="entry name" value="ATP-DEPENDENT PERMEASE MDL1, MITOCHONDRIAL"/>
    <property type="match status" value="1"/>
</dbReference>
<feature type="transmembrane region" description="Helical" evidence="9">
    <location>
        <begin position="53"/>
        <end position="70"/>
    </location>
</feature>
<dbReference type="InterPro" id="IPR017871">
    <property type="entry name" value="ABC_transporter-like_CS"/>
</dbReference>
<dbReference type="SUPFAM" id="SSF90123">
    <property type="entry name" value="ABC transporter transmembrane region"/>
    <property type="match status" value="1"/>
</dbReference>
<dbReference type="PROSITE" id="PS50893">
    <property type="entry name" value="ABC_TRANSPORTER_2"/>
    <property type="match status" value="1"/>
</dbReference>
<evidence type="ECO:0000313" key="13">
    <source>
        <dbReference type="Proteomes" id="UP000041827"/>
    </source>
</evidence>
<dbReference type="EMBL" id="CMJT01000027">
    <property type="protein sequence ID" value="CKB22514.1"/>
    <property type="molecule type" value="Genomic_DNA"/>
</dbReference>
<evidence type="ECO:0000259" key="10">
    <source>
        <dbReference type="PROSITE" id="PS50893"/>
    </source>
</evidence>
<feature type="domain" description="ABC transmembrane type-1" evidence="11">
    <location>
        <begin position="13"/>
        <end position="291"/>
    </location>
</feature>
<keyword evidence="2" id="KW-0813">Transport</keyword>
<dbReference type="EC" id="3.6.3.44" evidence="12"/>
<proteinExistence type="predicted"/>
<dbReference type="Proteomes" id="UP000041827">
    <property type="component" value="Unassembled WGS sequence"/>
</dbReference>
<keyword evidence="12" id="KW-0378">Hydrolase</keyword>
<comment type="subcellular location">
    <subcellularLocation>
        <location evidence="1">Cell membrane</location>
        <topology evidence="1">Multi-pass membrane protein</topology>
    </subcellularLocation>
</comment>
<feature type="transmembrane region" description="Helical" evidence="9">
    <location>
        <begin position="259"/>
        <end position="276"/>
    </location>
</feature>